<protein>
    <submittedName>
        <fullName evidence="1">Uncharacterized protein</fullName>
    </submittedName>
</protein>
<keyword evidence="2" id="KW-1185">Reference proteome</keyword>
<dbReference type="EMBL" id="JBGBZA010000002">
    <property type="protein sequence ID" value="MEY9314622.1"/>
    <property type="molecule type" value="Genomic_DNA"/>
</dbReference>
<name>A0ABV4ETZ2_BRAEL</name>
<accession>A0ABV4ETZ2</accession>
<proteinExistence type="predicted"/>
<organism evidence="1 2">
    <name type="scientific">Bradyrhizobium elkanii</name>
    <dbReference type="NCBI Taxonomy" id="29448"/>
    <lineage>
        <taxon>Bacteria</taxon>
        <taxon>Pseudomonadati</taxon>
        <taxon>Pseudomonadota</taxon>
        <taxon>Alphaproteobacteria</taxon>
        <taxon>Hyphomicrobiales</taxon>
        <taxon>Nitrobacteraceae</taxon>
        <taxon>Bradyrhizobium</taxon>
    </lineage>
</organism>
<reference evidence="1 2" key="1">
    <citation type="submission" date="2024-07" db="EMBL/GenBank/DDBJ databases">
        <title>Genomic Encyclopedia of Type Strains, Phase V (KMG-V): Genome sequencing to study the core and pangenomes of soil and plant-associated prokaryotes.</title>
        <authorList>
            <person name="Whitman W."/>
        </authorList>
    </citation>
    <scope>NUCLEOTIDE SEQUENCE [LARGE SCALE GENOMIC DNA]</scope>
    <source>
        <strain evidence="1 2">USDA 415</strain>
    </source>
</reference>
<gene>
    <name evidence="1" type="ORF">ABIF29_001421</name>
</gene>
<sequence>MSWHRMPLWRANGAGDAQHCCTRCDADNTLAAGLAVAVSCQGQKQHADRFQATGRQN</sequence>
<evidence type="ECO:0000313" key="1">
    <source>
        <dbReference type="EMBL" id="MEY9314622.1"/>
    </source>
</evidence>
<evidence type="ECO:0000313" key="2">
    <source>
        <dbReference type="Proteomes" id="UP001565471"/>
    </source>
</evidence>
<comment type="caution">
    <text evidence="1">The sequence shown here is derived from an EMBL/GenBank/DDBJ whole genome shotgun (WGS) entry which is preliminary data.</text>
</comment>
<dbReference type="Proteomes" id="UP001565471">
    <property type="component" value="Unassembled WGS sequence"/>
</dbReference>